<dbReference type="RefSeq" id="WP_000897302.1">
    <property type="nucleotide sequence ID" value="NZ_AP018784.2"/>
</dbReference>
<evidence type="ECO:0000313" key="9">
    <source>
        <dbReference type="EMBL" id="NDR95514.1"/>
    </source>
</evidence>
<reference evidence="3 27" key="9">
    <citation type="submission" date="2020-02" db="EMBL/GenBank/DDBJ databases">
        <authorList>
            <consortium name="PulseNet: The National Subtyping Network for Foodborne Disease Surveillance"/>
            <person name="Tarr C.L."/>
            <person name="Trees E."/>
            <person name="Katz L.S."/>
            <person name="Carleton-Romer H.A."/>
            <person name="Stroika S."/>
            <person name="Kucerova Z."/>
            <person name="Roache K.F."/>
            <person name="Sabol A.L."/>
            <person name="Besser J."/>
            <person name="Gerner-Smidt P."/>
        </authorList>
    </citation>
    <scope>NUCLEOTIDE SEQUENCE [LARGE SCALE GENOMIC DNA]</scope>
    <source>
        <strain evidence="3 27">PNUSAE002719</strain>
    </source>
</reference>
<evidence type="ECO:0000313" key="19">
    <source>
        <dbReference type="Proteomes" id="UP000254647"/>
    </source>
</evidence>
<dbReference type="EMBL" id="CP107128">
    <property type="protein sequence ID" value="WLM95957.1"/>
    <property type="molecule type" value="Genomic_DNA"/>
</dbReference>
<evidence type="ECO:0000313" key="26">
    <source>
        <dbReference type="Proteomes" id="UP000471490"/>
    </source>
</evidence>
<reference evidence="10 25" key="11">
    <citation type="submission" date="2020-02" db="EMBL/GenBank/DDBJ databases">
        <authorList>
            <person name="Subbiah M."/>
            <person name="Call D."/>
        </authorList>
    </citation>
    <scope>NUCLEOTIDE SEQUENCE [LARGE SCALE GENOMIC DNA]</scope>
    <source>
        <strain evidence="10 25">8375wB1</strain>
    </source>
</reference>
<accession>A0A061KZM6</accession>
<evidence type="ECO:0000313" key="16">
    <source>
        <dbReference type="EMBL" id="VFS32161.1"/>
    </source>
</evidence>
<sequence length="103" mass="12203">MLFIETEIFTEDVQKLLNDDEFSRFQFFLALNPDYGEVIPETGGLRKVRWVSGGKGKRAGVRVIYFHQVKHYEIRLLLIYRKGIKDDLSPQEKAMLRLLNTRW</sequence>
<dbReference type="EMBL" id="AATCLQ010000011">
    <property type="protein sequence ID" value="EFJ6481787.1"/>
    <property type="molecule type" value="Genomic_DNA"/>
</dbReference>
<reference evidence="1 24" key="7">
    <citation type="submission" date="2020-01" db="EMBL/GenBank/DDBJ databases">
        <title>Dynamics of blaIMP-6 dissemination in carbapenem resistant Enterobacteriacea isolated from regional surveillance in Osaka, Japan.</title>
        <authorList>
            <person name="Abe R."/>
            <person name="Akeda Y."/>
            <person name="Sugawara Y."/>
            <person name="Yamamoto N."/>
            <person name="Tomono K."/>
            <person name="Takeuchi D."/>
            <person name="Kawahara R."/>
            <person name="Hamada S."/>
        </authorList>
    </citation>
    <scope>NUCLEOTIDE SEQUENCE [LARGE SCALE GENOMIC DNA]</scope>
    <source>
        <strain evidence="1 24">E300</strain>
    </source>
</reference>
<evidence type="ECO:0000313" key="4">
    <source>
        <dbReference type="EMBL" id="EMJ5256010.1"/>
    </source>
</evidence>
<reference evidence="16 23" key="5">
    <citation type="submission" date="2019-03" db="EMBL/GenBank/DDBJ databases">
        <authorList>
            <consortium name="Pathogen Informatics"/>
        </authorList>
    </citation>
    <scope>NUCLEOTIDE SEQUENCE [LARGE SCALE GENOMIC DNA]</scope>
    <source>
        <strain evidence="16 23">NCTC9001</strain>
    </source>
</reference>
<dbReference type="AlphaFoldDB" id="A0A061KZM6"/>
<protein>
    <submittedName>
        <fullName evidence="13">Transcription elongation factor GreB</fullName>
    </submittedName>
    <submittedName>
        <fullName evidence="10">Type II toxin-antitoxin system RelE/ParE family toxin</fullName>
    </submittedName>
</protein>
<reference evidence="6" key="2">
    <citation type="journal article" date="2018" name="Genome Biol.">
        <title>SKESA: strategic k-mer extension for scrupulous assemblies.</title>
        <authorList>
            <person name="Souvorov A."/>
            <person name="Agarwala R."/>
            <person name="Lipman D.J."/>
        </authorList>
    </citation>
    <scope>NUCLEOTIDE SEQUENCE [LARGE SCALE GENOMIC DNA]</scope>
    <source>
        <strain evidence="8">489-16</strain>
        <strain evidence="7">C0382</strain>
        <strain evidence="6">EC00763</strain>
    </source>
</reference>
<evidence type="ECO:0000313" key="14">
    <source>
        <dbReference type="EMBL" id="STJ20995.1"/>
    </source>
</evidence>
<dbReference type="EMBL" id="AATLZG010000012">
    <property type="protein sequence ID" value="EFM8154552.1"/>
    <property type="molecule type" value="Genomic_DNA"/>
</dbReference>
<name>A0A061KZM6_ECOLX</name>
<dbReference type="EMBL" id="CAADIS010000005">
    <property type="protein sequence ID" value="VFS32161.1"/>
    <property type="molecule type" value="Genomic_DNA"/>
</dbReference>
<evidence type="ECO:0000313" key="18">
    <source>
        <dbReference type="Proteomes" id="UP000254181"/>
    </source>
</evidence>
<dbReference type="EMBL" id="QXHA01001395">
    <property type="protein sequence ID" value="RIB40035.1"/>
    <property type="molecule type" value="Genomic_DNA"/>
</dbReference>
<reference evidence="12 22" key="4">
    <citation type="submission" date="2019-01" db="EMBL/GenBank/DDBJ databases">
        <title>Genomic analysis of febrile catheter-associated UTI E. coli isolates.</title>
        <authorList>
            <person name="Potter R."/>
            <person name="Zou Z."/>
            <person name="Henderson J."/>
            <person name="Dantas G."/>
        </authorList>
    </citation>
    <scope>NUCLEOTIDE SEQUENCE [LARGE SCALE GENOMIC DNA]</scope>
    <source>
        <strain evidence="12 22">29_CAASB</strain>
    </source>
</reference>
<evidence type="ECO:0000313" key="7">
    <source>
        <dbReference type="EMBL" id="HAH7770843.1"/>
    </source>
</evidence>
<dbReference type="EMBL" id="UFXW01000004">
    <property type="protein sequence ID" value="STC75543.1"/>
    <property type="molecule type" value="Genomic_DNA"/>
</dbReference>
<dbReference type="Proteomes" id="UP000254716">
    <property type="component" value="Unassembled WGS sequence"/>
</dbReference>
<evidence type="ECO:0000313" key="23">
    <source>
        <dbReference type="Proteomes" id="UP000372890"/>
    </source>
</evidence>
<proteinExistence type="predicted"/>
<dbReference type="Proteomes" id="UP000254181">
    <property type="component" value="Unassembled WGS sequence"/>
</dbReference>
<evidence type="ECO:0000313" key="8">
    <source>
        <dbReference type="EMBL" id="HAN4354135.1"/>
    </source>
</evidence>
<evidence type="ECO:0000313" key="17">
    <source>
        <dbReference type="EMBL" id="WLM95957.1"/>
    </source>
</evidence>
<reference evidence="9 26" key="6">
    <citation type="journal article" date="2020" name="Int. J. Nanomedicine">
        <title>Consequences Of Long-Term Bacteria's Exposure To Silver Nanoformulations With Different PhysicoChemical Properties.</title>
        <authorList>
            <person name="Kedziora A."/>
            <person name="Wernecki M."/>
            <person name="Korzekwa K."/>
            <person name="Speruda M."/>
            <person name="Gerasymchuk Y."/>
            <person name="Lukowiak A."/>
            <person name="Bugla-Ploskonska G."/>
        </authorList>
    </citation>
    <scope>NUCLEOTIDE SEQUENCE [LARGE SCALE GENOMIC DNA]</scope>
    <source>
        <strain evidence="9 26">ATCC 11230</strain>
    </source>
</reference>
<dbReference type="Proteomes" id="UP001285616">
    <property type="component" value="Unassembled WGS sequence"/>
</dbReference>
<dbReference type="Proteomes" id="UP000555763">
    <property type="component" value="Unassembled WGS sequence"/>
</dbReference>
<organism evidence="10 25">
    <name type="scientific">Escherichia coli</name>
    <dbReference type="NCBI Taxonomy" id="562"/>
    <lineage>
        <taxon>Bacteria</taxon>
        <taxon>Pseudomonadati</taxon>
        <taxon>Pseudomonadota</taxon>
        <taxon>Gammaproteobacteria</taxon>
        <taxon>Enterobacterales</taxon>
        <taxon>Enterobacteriaceae</taxon>
        <taxon>Escherichia</taxon>
    </lineage>
</organism>
<dbReference type="SMR" id="A0A061KZM6"/>
<dbReference type="EMBL" id="VLTB01000539">
    <property type="protein sequence ID" value="NDR95514.1"/>
    <property type="molecule type" value="Genomic_DNA"/>
</dbReference>
<dbReference type="EMBL" id="DABUHV010000012">
    <property type="protein sequence ID" value="HAN4354135.1"/>
    <property type="molecule type" value="Genomic_DNA"/>
</dbReference>
<evidence type="ECO:0000313" key="5">
    <source>
        <dbReference type="EMBL" id="EMM9723818.1"/>
    </source>
</evidence>
<keyword evidence="13" id="KW-0251">Elongation factor</keyword>
<dbReference type="Proteomes" id="UP000471490">
    <property type="component" value="Unassembled WGS sequence"/>
</dbReference>
<dbReference type="Proteomes" id="UP000843571">
    <property type="component" value="Unassembled WGS sequence"/>
</dbReference>
<dbReference type="Proteomes" id="UP000471360">
    <property type="component" value="Unassembled WGS sequence"/>
</dbReference>
<dbReference type="EMBL" id="JAAGYP010000017">
    <property type="protein sequence ID" value="NEN71423.1"/>
    <property type="molecule type" value="Genomic_DNA"/>
</dbReference>
<dbReference type="Proteomes" id="UP000254647">
    <property type="component" value="Unassembled WGS sequence"/>
</dbReference>
<dbReference type="EMBL" id="SCJN01001227">
    <property type="protein sequence ID" value="RXC78138.1"/>
    <property type="molecule type" value="Genomic_DNA"/>
</dbReference>
<evidence type="ECO:0000313" key="10">
    <source>
        <dbReference type="EMBL" id="NEN71423.1"/>
    </source>
</evidence>
<dbReference type="InterPro" id="IPR009387">
    <property type="entry name" value="HigB-2"/>
</dbReference>
<dbReference type="Proteomes" id="UP001180189">
    <property type="component" value="Chromosome"/>
</dbReference>
<dbReference type="Proteomes" id="UP000711811">
    <property type="component" value="Unassembled WGS sequence"/>
</dbReference>
<evidence type="ECO:0000313" key="20">
    <source>
        <dbReference type="Proteomes" id="UP000254716"/>
    </source>
</evidence>
<gene>
    <name evidence="2" type="ORF">A2J79_002143</name>
    <name evidence="3" type="ORF">A5U30_002165</name>
    <name evidence="11" type="ORF">D3C88_20735</name>
    <name evidence="1" type="ORF">EIMP300_06390</name>
    <name evidence="12" type="ORF">EPS76_34165</name>
    <name evidence="9" type="ORF">FPI65_30850</name>
    <name evidence="10" type="ORF">G3W53_14875</name>
    <name evidence="6" type="ORF">GRC73_14755</name>
    <name evidence="7" type="ORF">HIE29_004337</name>
    <name evidence="8" type="ORF">IFC14_002583</name>
    <name evidence="13" type="ORF">NCTC10767_00828</name>
    <name evidence="16" type="ORF">NCTC9001_04338</name>
    <name evidence="15" type="ORF">NCTC9075_06560</name>
    <name evidence="14" type="ORF">NCTC9081_06609</name>
    <name evidence="17" type="ORF">OGM49_25780</name>
    <name evidence="5" type="ORF">PWL68_003999</name>
    <name evidence="4" type="ORF">R8O40_004316</name>
</gene>
<dbReference type="OMA" id="RVIYYHW"/>
<reference evidence="2" key="10">
    <citation type="submission" date="2020-02" db="EMBL/GenBank/DDBJ databases">
        <authorList>
            <person name="Ashton P.M."/>
            <person name="Dallman T."/>
            <person name="Nair S."/>
            <person name="De Pinna E."/>
            <person name="Peters T."/>
            <person name="Grant K."/>
        </authorList>
    </citation>
    <scope>NUCLEOTIDE SEQUENCE</scope>
    <source>
        <strain evidence="2">93335</strain>
    </source>
</reference>
<reference evidence="7" key="8">
    <citation type="submission" date="2020-01" db="EMBL/GenBank/DDBJ databases">
        <authorList>
            <consortium name="NCBI Pathogen Detection Project"/>
        </authorList>
    </citation>
    <scope>NUCLEOTIDE SEQUENCE</scope>
    <source>
        <strain evidence="8">489-16</strain>
        <strain evidence="7">C0382</strain>
        <strain evidence="6">EC00763</strain>
    </source>
</reference>
<evidence type="ECO:0000313" key="2">
    <source>
        <dbReference type="EMBL" id="EFJ6481787.1"/>
    </source>
</evidence>
<dbReference type="Proteomes" id="UP000467488">
    <property type="component" value="Chromosome"/>
</dbReference>
<dbReference type="Proteomes" id="UP000288730">
    <property type="component" value="Unassembled WGS sequence"/>
</dbReference>
<evidence type="ECO:0000313" key="21">
    <source>
        <dbReference type="Proteomes" id="UP000284508"/>
    </source>
</evidence>
<dbReference type="EMBL" id="UGCV01000008">
    <property type="protein sequence ID" value="STJ20995.1"/>
    <property type="molecule type" value="Genomic_DNA"/>
</dbReference>
<evidence type="ECO:0000313" key="6">
    <source>
        <dbReference type="EMBL" id="HAH4525263.1"/>
    </source>
</evidence>
<dbReference type="Proteomes" id="UP000284508">
    <property type="component" value="Unassembled WGS sequence"/>
</dbReference>
<evidence type="ECO:0000313" key="15">
    <source>
        <dbReference type="EMBL" id="STP23039.1"/>
    </source>
</evidence>
<evidence type="ECO:0000313" key="11">
    <source>
        <dbReference type="EMBL" id="RIB40035.1"/>
    </source>
</evidence>
<evidence type="ECO:0000313" key="25">
    <source>
        <dbReference type="Proteomes" id="UP000471360"/>
    </source>
</evidence>
<evidence type="ECO:0000313" key="1">
    <source>
        <dbReference type="EMBL" id="BBU79239.1"/>
    </source>
</evidence>
<evidence type="ECO:0000313" key="27">
    <source>
        <dbReference type="Proteomes" id="UP000555763"/>
    </source>
</evidence>
<dbReference type="EMBL" id="DABCJL010000012">
    <property type="protein sequence ID" value="HAH7770843.1"/>
    <property type="molecule type" value="Genomic_DNA"/>
</dbReference>
<dbReference type="EMBL" id="AP022360">
    <property type="protein sequence ID" value="BBU79239.1"/>
    <property type="molecule type" value="Genomic_DNA"/>
</dbReference>
<evidence type="ECO:0000313" key="13">
    <source>
        <dbReference type="EMBL" id="STC75543.1"/>
    </source>
</evidence>
<dbReference type="EMBL" id="ABONVU020000019">
    <property type="protein sequence ID" value="EMJ5256010.1"/>
    <property type="molecule type" value="Genomic_DNA"/>
</dbReference>
<reference evidence="4" key="13">
    <citation type="submission" date="2024-02" db="EMBL/GenBank/DDBJ databases">
        <authorList>
            <consortium name="Clinical and Environmental Microbiology Branch: Whole genome sequencing antimicrobial resistance pathogens in the healthcare setting"/>
        </authorList>
    </citation>
    <scope>NUCLEOTIDE SEQUENCE</scope>
    <source>
        <strain evidence="4">1924188</strain>
        <strain evidence="5">2023QG-00028</strain>
    </source>
</reference>
<dbReference type="EMBL" id="DABBJX010000015">
    <property type="protein sequence ID" value="HAH4525263.1"/>
    <property type="molecule type" value="Genomic_DNA"/>
</dbReference>
<reference evidence="17" key="12">
    <citation type="journal article" date="2023" name="Microorganisms">
        <title>Comparative Genomic Analysis of ST131 Subclade C2 of ESBL-Producing E. coli Isolates from Patients with Recurrent and Sporadic Urinary Tract Infections.</title>
        <authorList>
            <person name="Jaen-Luchoro D."/>
            <person name="Kahnamouei A."/>
            <person name="Yazdanshenas S."/>
            <person name="Lindblom A."/>
            <person name="Samuelsson E."/>
            <person name="Ahren C."/>
            <person name="Karami N."/>
        </authorList>
    </citation>
    <scope>NUCLEOTIDE SEQUENCE</scope>
    <source>
        <strain evidence="17">S7</strain>
    </source>
</reference>
<keyword evidence="13" id="KW-0648">Protein biosynthesis</keyword>
<dbReference type="Proteomes" id="UP000859822">
    <property type="component" value="Unassembled WGS sequence"/>
</dbReference>
<evidence type="ECO:0000313" key="22">
    <source>
        <dbReference type="Proteomes" id="UP000288730"/>
    </source>
</evidence>
<reference evidence="11 21" key="1">
    <citation type="journal article" date="2018" name="BMC Microbiol.">
        <title>Genome sequencing of strains of the most prevalent clonal group of O1:K1:H7 Escherichia coli that causes neonatal meningitis in France.</title>
        <authorList>
            <person name="Geslain G."/>
            <person name="Birgy A."/>
            <person name="Adiba S."/>
            <person name="Magnan M."/>
            <person name="Courroux C."/>
            <person name="Levy C."/>
            <person name="Cohen R."/>
            <person name="Bidet P."/>
            <person name="Bonacorsi S."/>
        </authorList>
    </citation>
    <scope>NUCLEOTIDE SEQUENCE [LARGE SCALE GENOMIC DNA]</scope>
    <source>
        <strain evidence="11 21">S308</strain>
    </source>
</reference>
<dbReference type="GO" id="GO:0003746">
    <property type="term" value="F:translation elongation factor activity"/>
    <property type="evidence" value="ECO:0007669"/>
    <property type="project" value="UniProtKB-KW"/>
</dbReference>
<dbReference type="EMBL" id="ABKSHZ030000014">
    <property type="protein sequence ID" value="EMM9723818.1"/>
    <property type="molecule type" value="Genomic_DNA"/>
</dbReference>
<reference evidence="18 19" key="3">
    <citation type="submission" date="2018-06" db="EMBL/GenBank/DDBJ databases">
        <authorList>
            <consortium name="Pathogen Informatics"/>
            <person name="Doyle S."/>
        </authorList>
    </citation>
    <scope>NUCLEOTIDE SEQUENCE [LARGE SCALE GENOMIC DNA]</scope>
    <source>
        <strain evidence="13 19">NCTC10767</strain>
        <strain evidence="15 18">NCTC9075</strain>
        <strain evidence="14 20">NCTC9081</strain>
    </source>
</reference>
<evidence type="ECO:0000313" key="24">
    <source>
        <dbReference type="Proteomes" id="UP000467488"/>
    </source>
</evidence>
<evidence type="ECO:0000313" key="3">
    <source>
        <dbReference type="EMBL" id="EFM8154552.1"/>
    </source>
</evidence>
<dbReference type="EMBL" id="UGEM01000004">
    <property type="protein sequence ID" value="STP23039.1"/>
    <property type="molecule type" value="Genomic_DNA"/>
</dbReference>
<dbReference type="Proteomes" id="UP000372890">
    <property type="component" value="Unassembled WGS sequence"/>
</dbReference>
<evidence type="ECO:0000313" key="12">
    <source>
        <dbReference type="EMBL" id="RXC78138.1"/>
    </source>
</evidence>
<dbReference type="PIRSF" id="PIRSF039032">
    <property type="entry name" value="HigB-2"/>
    <property type="match status" value="1"/>
</dbReference>